<dbReference type="AlphaFoldDB" id="A0A2A6RGH4"/>
<dbReference type="Gene3D" id="6.10.10.120">
    <property type="entry name" value="Antitoxin ParD1-like"/>
    <property type="match status" value="1"/>
</dbReference>
<dbReference type="NCBIfam" id="TIGR02606">
    <property type="entry name" value="antidote_CC2985"/>
    <property type="match status" value="1"/>
</dbReference>
<dbReference type="PANTHER" id="PTHR36582">
    <property type="entry name" value="ANTITOXIN PARD"/>
    <property type="match status" value="1"/>
</dbReference>
<evidence type="ECO:0000313" key="4">
    <source>
        <dbReference type="Proteomes" id="UP000220527"/>
    </source>
</evidence>
<sequence>MSIVLTPYLKQWVESRVASGRYNDVSEVMREAVRLLEQHELEREARLRDLSIAIQEGLSSPAKPWEGAEAIIRQSRLERGVGE</sequence>
<dbReference type="InterPro" id="IPR038296">
    <property type="entry name" value="ParD_sf"/>
</dbReference>
<dbReference type="SUPFAM" id="SSF47598">
    <property type="entry name" value="Ribbon-helix-helix"/>
    <property type="match status" value="1"/>
</dbReference>
<evidence type="ECO:0000256" key="1">
    <source>
        <dbReference type="ARBA" id="ARBA00008580"/>
    </source>
</evidence>
<dbReference type="OrthoDB" id="9815501at2"/>
<dbReference type="PANTHER" id="PTHR36582:SF2">
    <property type="entry name" value="ANTITOXIN PARD"/>
    <property type="match status" value="1"/>
</dbReference>
<organism evidence="3 4">
    <name type="scientific">Candidatus Viridilinea mediisalina</name>
    <dbReference type="NCBI Taxonomy" id="2024553"/>
    <lineage>
        <taxon>Bacteria</taxon>
        <taxon>Bacillati</taxon>
        <taxon>Chloroflexota</taxon>
        <taxon>Chloroflexia</taxon>
        <taxon>Chloroflexales</taxon>
        <taxon>Chloroflexineae</taxon>
        <taxon>Oscillochloridaceae</taxon>
        <taxon>Candidatus Viridilinea</taxon>
    </lineage>
</organism>
<evidence type="ECO:0008006" key="5">
    <source>
        <dbReference type="Google" id="ProtNLM"/>
    </source>
</evidence>
<evidence type="ECO:0000313" key="3">
    <source>
        <dbReference type="EMBL" id="PDW02122.1"/>
    </source>
</evidence>
<dbReference type="Pfam" id="PF03693">
    <property type="entry name" value="ParD_antitoxin"/>
    <property type="match status" value="1"/>
</dbReference>
<proteinExistence type="inferred from homology"/>
<gene>
    <name evidence="3" type="ORF">CJ255_15655</name>
</gene>
<evidence type="ECO:0000256" key="2">
    <source>
        <dbReference type="ARBA" id="ARBA00022649"/>
    </source>
</evidence>
<comment type="caution">
    <text evidence="3">The sequence shown here is derived from an EMBL/GenBank/DDBJ whole genome shotgun (WGS) entry which is preliminary data.</text>
</comment>
<dbReference type="InterPro" id="IPR010985">
    <property type="entry name" value="Ribbon_hlx_hlx"/>
</dbReference>
<name>A0A2A6RGH4_9CHLR</name>
<reference evidence="4" key="1">
    <citation type="submission" date="2017-08" db="EMBL/GenBank/DDBJ databases">
        <authorList>
            <person name="Grouzdev D.S."/>
            <person name="Gaisin V.A."/>
            <person name="Rysina M.S."/>
            <person name="Gorlenko V.M."/>
        </authorList>
    </citation>
    <scope>NUCLEOTIDE SEQUENCE [LARGE SCALE GENOMIC DNA]</scope>
    <source>
        <strain evidence="4">Kir15-3F</strain>
    </source>
</reference>
<keyword evidence="2" id="KW-1277">Toxin-antitoxin system</keyword>
<dbReference type="EMBL" id="NQWI01000087">
    <property type="protein sequence ID" value="PDW02122.1"/>
    <property type="molecule type" value="Genomic_DNA"/>
</dbReference>
<dbReference type="Proteomes" id="UP000220527">
    <property type="component" value="Unassembled WGS sequence"/>
</dbReference>
<keyword evidence="4" id="KW-1185">Reference proteome</keyword>
<accession>A0A2A6RGH4</accession>
<protein>
    <recommendedName>
        <fullName evidence="5">CopG family transcriptional regulator</fullName>
    </recommendedName>
</protein>
<comment type="similarity">
    <text evidence="1">Belongs to the ParD antitoxin family.</text>
</comment>
<dbReference type="GO" id="GO:0006355">
    <property type="term" value="P:regulation of DNA-templated transcription"/>
    <property type="evidence" value="ECO:0007669"/>
    <property type="project" value="InterPro"/>
</dbReference>
<dbReference type="InterPro" id="IPR022789">
    <property type="entry name" value="ParD"/>
</dbReference>